<dbReference type="InterPro" id="IPR000866">
    <property type="entry name" value="AhpC/TSA"/>
</dbReference>
<dbReference type="eggNOG" id="COG0526">
    <property type="taxonomic scope" value="Bacteria"/>
</dbReference>
<keyword evidence="7" id="KW-1185">Reference proteome</keyword>
<dbReference type="GO" id="GO:0016209">
    <property type="term" value="F:antioxidant activity"/>
    <property type="evidence" value="ECO:0007669"/>
    <property type="project" value="InterPro"/>
</dbReference>
<dbReference type="GO" id="GO:0016491">
    <property type="term" value="F:oxidoreductase activity"/>
    <property type="evidence" value="ECO:0007669"/>
    <property type="project" value="InterPro"/>
</dbReference>
<keyword evidence="2" id="KW-0201">Cytochrome c-type biogenesis</keyword>
<keyword evidence="4" id="KW-0676">Redox-active center</keyword>
<evidence type="ECO:0000313" key="6">
    <source>
        <dbReference type="EMBL" id="EGG52422.1"/>
    </source>
</evidence>
<name>F3QVV4_9BACT</name>
<dbReference type="AlphaFoldDB" id="F3QVV4"/>
<dbReference type="InterPro" id="IPR036249">
    <property type="entry name" value="Thioredoxin-like_sf"/>
</dbReference>
<dbReference type="Pfam" id="PF00578">
    <property type="entry name" value="AhpC-TSA"/>
    <property type="match status" value="1"/>
</dbReference>
<comment type="subcellular location">
    <subcellularLocation>
        <location evidence="1">Cell envelope</location>
    </subcellularLocation>
</comment>
<dbReference type="HOGENOM" id="CLU_036806_0_0_10"/>
<keyword evidence="3" id="KW-1015">Disulfide bond</keyword>
<dbReference type="CDD" id="cd02966">
    <property type="entry name" value="TlpA_like_family"/>
    <property type="match status" value="1"/>
</dbReference>
<evidence type="ECO:0000259" key="5">
    <source>
        <dbReference type="PROSITE" id="PS51352"/>
    </source>
</evidence>
<organism evidence="6 7">
    <name type="scientific">Paraprevotella xylaniphila YIT 11841</name>
    <dbReference type="NCBI Taxonomy" id="762982"/>
    <lineage>
        <taxon>Bacteria</taxon>
        <taxon>Pseudomonadati</taxon>
        <taxon>Bacteroidota</taxon>
        <taxon>Bacteroidia</taxon>
        <taxon>Bacteroidales</taxon>
        <taxon>Prevotellaceae</taxon>
        <taxon>Paraprevotella</taxon>
    </lineage>
</organism>
<dbReference type="GO" id="GO:0030313">
    <property type="term" value="C:cell envelope"/>
    <property type="evidence" value="ECO:0007669"/>
    <property type="project" value="UniProtKB-SubCell"/>
</dbReference>
<comment type="caution">
    <text evidence="6">The sequence shown here is derived from an EMBL/GenBank/DDBJ whole genome shotgun (WGS) entry which is preliminary data.</text>
</comment>
<evidence type="ECO:0000313" key="7">
    <source>
        <dbReference type="Proteomes" id="UP000005546"/>
    </source>
</evidence>
<dbReference type="Gene3D" id="3.40.30.10">
    <property type="entry name" value="Glutaredoxin"/>
    <property type="match status" value="1"/>
</dbReference>
<dbReference type="PROSITE" id="PS00194">
    <property type="entry name" value="THIOREDOXIN_1"/>
    <property type="match status" value="1"/>
</dbReference>
<feature type="domain" description="Thioredoxin" evidence="5">
    <location>
        <begin position="404"/>
        <end position="543"/>
    </location>
</feature>
<reference evidence="6 7" key="1">
    <citation type="submission" date="2011-02" db="EMBL/GenBank/DDBJ databases">
        <authorList>
            <person name="Weinstock G."/>
            <person name="Sodergren E."/>
            <person name="Clifton S."/>
            <person name="Fulton L."/>
            <person name="Fulton B."/>
            <person name="Courtney L."/>
            <person name="Fronick C."/>
            <person name="Harrison M."/>
            <person name="Strong C."/>
            <person name="Farmer C."/>
            <person name="Delahaunty K."/>
            <person name="Markovic C."/>
            <person name="Hall O."/>
            <person name="Minx P."/>
            <person name="Tomlinson C."/>
            <person name="Mitreva M."/>
            <person name="Hou S."/>
            <person name="Chen J."/>
            <person name="Wollam A."/>
            <person name="Pepin K.H."/>
            <person name="Johnson M."/>
            <person name="Bhonagiri V."/>
            <person name="Zhang X."/>
            <person name="Suruliraj S."/>
            <person name="Warren W."/>
            <person name="Chinwalla A."/>
            <person name="Mardis E.R."/>
            <person name="Wilson R.K."/>
        </authorList>
    </citation>
    <scope>NUCLEOTIDE SEQUENCE [LARGE SCALE GENOMIC DNA]</scope>
    <source>
        <strain evidence="6 7">YIT 11841</strain>
    </source>
</reference>
<accession>F3QVV4</accession>
<dbReference type="STRING" id="762982.HMPREF9442_02277"/>
<dbReference type="InterPro" id="IPR013766">
    <property type="entry name" value="Thioredoxin_domain"/>
</dbReference>
<evidence type="ECO:0000256" key="3">
    <source>
        <dbReference type="ARBA" id="ARBA00023157"/>
    </source>
</evidence>
<protein>
    <submittedName>
        <fullName evidence="6">Antioxidant, AhpC/TSA family</fullName>
    </submittedName>
</protein>
<dbReference type="InterPro" id="IPR017937">
    <property type="entry name" value="Thioredoxin_CS"/>
</dbReference>
<dbReference type="EMBL" id="AFBR01000067">
    <property type="protein sequence ID" value="EGG52422.1"/>
    <property type="molecule type" value="Genomic_DNA"/>
</dbReference>
<dbReference type="Proteomes" id="UP000005546">
    <property type="component" value="Unassembled WGS sequence"/>
</dbReference>
<dbReference type="RefSeq" id="WP_008628138.1">
    <property type="nucleotide sequence ID" value="NZ_GL883867.1"/>
</dbReference>
<dbReference type="SUPFAM" id="SSF52833">
    <property type="entry name" value="Thioredoxin-like"/>
    <property type="match status" value="1"/>
</dbReference>
<sequence length="548" mass="61985">MRHYLNYLLSAIVLLCGGGLLRAQEAQVCDVKNPIVGDRNMETVEISRVECTPETTTLYMEAYNRKGFWIQLDSVLHLRGAVTGLDYPLRRCEGVALGQHVYMPDSGNVSFRLVFPPLDGRDTSFDFMERGKGGGFIKGVNLKEEREGKLHCRLTGMVEKPTEASRLVLHRYGLDARVKPFISIPVHNGKFEYDLYTDHAEAWEVYLWHDWLNGGYYPAKFLGENATLHITFPDKGRPKVETDGTENRIMLYVEHQVDSIFSPKYALYNARVDTLYSEDDCYTPAGKDLYERLRAAETQEEANKIYKQLDSLEKSRRLYSPRMMALEDYLAVCRAEEKSWRLREAARKPSVSGLSFLRSELDNFEHPDSLKQALWAVYDSVYAGYLPGHPYHAVVNTLRQSRTLAEGKPYPDYEITGRDGLPLRMSSLIRGKIAFVDLWASWCGPCRANSKSMIPVYEEFKDKGFTVVGIAREKCRSDMDQAVLKDGYPWACYAEVEDANNIWSLHGIGNSGGGTFLVDSDGTLLAVGASADEVREILRKKLGGKSGH</sequence>
<evidence type="ECO:0000256" key="4">
    <source>
        <dbReference type="ARBA" id="ARBA00023284"/>
    </source>
</evidence>
<dbReference type="PANTHER" id="PTHR42852:SF6">
    <property type="entry name" value="THIOL:DISULFIDE INTERCHANGE PROTEIN DSBE"/>
    <property type="match status" value="1"/>
</dbReference>
<gene>
    <name evidence="6" type="ORF">HMPREF9442_02277</name>
</gene>
<dbReference type="GO" id="GO:0017004">
    <property type="term" value="P:cytochrome complex assembly"/>
    <property type="evidence" value="ECO:0007669"/>
    <property type="project" value="UniProtKB-KW"/>
</dbReference>
<dbReference type="PANTHER" id="PTHR42852">
    <property type="entry name" value="THIOL:DISULFIDE INTERCHANGE PROTEIN DSBE"/>
    <property type="match status" value="1"/>
</dbReference>
<evidence type="ECO:0000256" key="1">
    <source>
        <dbReference type="ARBA" id="ARBA00004196"/>
    </source>
</evidence>
<dbReference type="PROSITE" id="PS51352">
    <property type="entry name" value="THIOREDOXIN_2"/>
    <property type="match status" value="1"/>
</dbReference>
<proteinExistence type="predicted"/>
<dbReference type="InterPro" id="IPR050553">
    <property type="entry name" value="Thioredoxin_ResA/DsbE_sf"/>
</dbReference>
<evidence type="ECO:0000256" key="2">
    <source>
        <dbReference type="ARBA" id="ARBA00022748"/>
    </source>
</evidence>